<evidence type="ECO:0000313" key="2">
    <source>
        <dbReference type="Proteomes" id="UP000810207"/>
    </source>
</evidence>
<name>A0ABS4RM45_PAEXY</name>
<dbReference type="RefSeq" id="WP_211081054.1">
    <property type="nucleotide sequence ID" value="NZ_JAGIKV010000002.1"/>
</dbReference>
<reference evidence="1 2" key="1">
    <citation type="submission" date="2021-03" db="EMBL/GenBank/DDBJ databases">
        <title>Genomic Encyclopedia of Type Strains, Phase IV (KMG-IV): sequencing the most valuable type-strain genomes for metagenomic binning, comparative biology and taxonomic classification.</title>
        <authorList>
            <person name="Goeker M."/>
        </authorList>
    </citation>
    <scope>NUCLEOTIDE SEQUENCE [LARGE SCALE GENOMIC DNA]</scope>
    <source>
        <strain evidence="1 2">DSM 21292</strain>
    </source>
</reference>
<organism evidence="1 2">
    <name type="scientific">Paenibacillus xylanexedens</name>
    <dbReference type="NCBI Taxonomy" id="528191"/>
    <lineage>
        <taxon>Bacteria</taxon>
        <taxon>Bacillati</taxon>
        <taxon>Bacillota</taxon>
        <taxon>Bacilli</taxon>
        <taxon>Bacillales</taxon>
        <taxon>Paenibacillaceae</taxon>
        <taxon>Paenibacillus</taxon>
    </lineage>
</organism>
<dbReference type="Proteomes" id="UP000810207">
    <property type="component" value="Unassembled WGS sequence"/>
</dbReference>
<accession>A0ABS4RM45</accession>
<evidence type="ECO:0000313" key="1">
    <source>
        <dbReference type="EMBL" id="MBP2243878.1"/>
    </source>
</evidence>
<dbReference type="EMBL" id="JAGIKV010000002">
    <property type="protein sequence ID" value="MBP2243878.1"/>
    <property type="molecule type" value="Genomic_DNA"/>
</dbReference>
<comment type="caution">
    <text evidence="1">The sequence shown here is derived from an EMBL/GenBank/DDBJ whole genome shotgun (WGS) entry which is preliminary data.</text>
</comment>
<gene>
    <name evidence="1" type="ORF">J2Z28_000488</name>
</gene>
<keyword evidence="2" id="KW-1185">Reference proteome</keyword>
<sequence length="224" mass="25926">MPSTMPQNHKSSIGYDIFPEECPICNFKISPAEIVSHFRPADQDGLYSELQIVFSCSYEKCNNLFIAKYTSVYGSTYVHNYSKSYPVIFKEKIFRSEIMDLSPNFIKIYNQAAAAELGELTEICGAGYRKSLEFLIKDYLIHLEPQKEVEIQSKLLGHCISGITDHDIKTCAQRATWLGNDETHYIRKWEDKDLNDLKILIDLTVNWITNKLLMERYLTEMQGR</sequence>
<protein>
    <recommendedName>
        <fullName evidence="3">DUF4145 domain-containing protein</fullName>
    </recommendedName>
</protein>
<proteinExistence type="predicted"/>
<evidence type="ECO:0008006" key="3">
    <source>
        <dbReference type="Google" id="ProtNLM"/>
    </source>
</evidence>